<reference evidence="5" key="1">
    <citation type="journal article" date="2016" name="Nat. Genet.">
        <title>A high-quality carrot genome assembly provides new insights into carotenoid accumulation and asterid genome evolution.</title>
        <authorList>
            <person name="Iorizzo M."/>
            <person name="Ellison S."/>
            <person name="Senalik D."/>
            <person name="Zeng P."/>
            <person name="Satapoomin P."/>
            <person name="Huang J."/>
            <person name="Bowman M."/>
            <person name="Iovene M."/>
            <person name="Sanseverino W."/>
            <person name="Cavagnaro P."/>
            <person name="Yildiz M."/>
            <person name="Macko-Podgorni A."/>
            <person name="Moranska E."/>
            <person name="Grzebelus E."/>
            <person name="Grzebelus D."/>
            <person name="Ashrafi H."/>
            <person name="Zheng Z."/>
            <person name="Cheng S."/>
            <person name="Spooner D."/>
            <person name="Van Deynze A."/>
            <person name="Simon P."/>
        </authorList>
    </citation>
    <scope>NUCLEOTIDE SEQUENCE</scope>
    <source>
        <tissue evidence="5">Leaf</tissue>
    </source>
</reference>
<keyword evidence="3" id="KW-0456">Lyase</keyword>
<evidence type="ECO:0000259" key="4">
    <source>
        <dbReference type="Pfam" id="PF01397"/>
    </source>
</evidence>
<dbReference type="InterPro" id="IPR050148">
    <property type="entry name" value="Terpene_synthase-like"/>
</dbReference>
<evidence type="ECO:0000256" key="3">
    <source>
        <dbReference type="ARBA" id="ARBA00023239"/>
    </source>
</evidence>
<dbReference type="InterPro" id="IPR001906">
    <property type="entry name" value="Terpene_synth_N"/>
</dbReference>
<keyword evidence="2" id="KW-0460">Magnesium</keyword>
<dbReference type="Pfam" id="PF01397">
    <property type="entry name" value="Terpene_synth"/>
    <property type="match status" value="1"/>
</dbReference>
<organism evidence="5 6">
    <name type="scientific">Daucus carota subsp. sativus</name>
    <name type="common">Carrot</name>
    <dbReference type="NCBI Taxonomy" id="79200"/>
    <lineage>
        <taxon>Eukaryota</taxon>
        <taxon>Viridiplantae</taxon>
        <taxon>Streptophyta</taxon>
        <taxon>Embryophyta</taxon>
        <taxon>Tracheophyta</taxon>
        <taxon>Spermatophyta</taxon>
        <taxon>Magnoliopsida</taxon>
        <taxon>eudicotyledons</taxon>
        <taxon>Gunneridae</taxon>
        <taxon>Pentapetalae</taxon>
        <taxon>asterids</taxon>
        <taxon>campanulids</taxon>
        <taxon>Apiales</taxon>
        <taxon>Apiaceae</taxon>
        <taxon>Apioideae</taxon>
        <taxon>Scandiceae</taxon>
        <taxon>Daucinae</taxon>
        <taxon>Daucus</taxon>
        <taxon>Daucus sect. Daucus</taxon>
    </lineage>
</organism>
<dbReference type="InterPro" id="IPR008949">
    <property type="entry name" value="Isoprenoid_synthase_dom_sf"/>
</dbReference>
<dbReference type="AlphaFoldDB" id="A0AAF1APY7"/>
<protein>
    <recommendedName>
        <fullName evidence="4">Terpene synthase N-terminal domain-containing protein</fullName>
    </recommendedName>
</protein>
<sequence length="141" mass="15896">MSVFLQASSGSPPHKAALPDIVRRSSNYHPCVWGDHFLAYNTPGHATPDGDTVQKMEVLKKEVRKMLMEAAHFPREQLKLINDIQRLGVAYHFQAEIDAALGRMKDSYHELCGTESKIDLQFVALCFRLLRQHGYNVSSGN</sequence>
<dbReference type="GO" id="GO:0010333">
    <property type="term" value="F:terpene synthase activity"/>
    <property type="evidence" value="ECO:0007669"/>
    <property type="project" value="InterPro"/>
</dbReference>
<gene>
    <name evidence="5" type="ORF">DCAR_0310099</name>
</gene>
<evidence type="ECO:0000313" key="6">
    <source>
        <dbReference type="Proteomes" id="UP000077755"/>
    </source>
</evidence>
<dbReference type="SUPFAM" id="SSF48239">
    <property type="entry name" value="Terpenoid cyclases/Protein prenyltransferases"/>
    <property type="match status" value="1"/>
</dbReference>
<proteinExistence type="predicted"/>
<dbReference type="PANTHER" id="PTHR31225">
    <property type="entry name" value="OS04G0344100 PROTEIN-RELATED"/>
    <property type="match status" value="1"/>
</dbReference>
<dbReference type="PANTHER" id="PTHR31225:SF93">
    <property type="entry name" value="ALPHA-HUMULENE_(-)-(E)-BETA-CARYOPHYLLENE SYNTHASE"/>
    <property type="match status" value="1"/>
</dbReference>
<dbReference type="Proteomes" id="UP000077755">
    <property type="component" value="Chromosome 3"/>
</dbReference>
<dbReference type="Gene3D" id="1.50.10.130">
    <property type="entry name" value="Terpene synthase, N-terminal domain"/>
    <property type="match status" value="1"/>
</dbReference>
<dbReference type="Gene3D" id="1.10.600.10">
    <property type="entry name" value="Farnesyl Diphosphate Synthase"/>
    <property type="match status" value="1"/>
</dbReference>
<feature type="domain" description="Terpene synthase N-terminal" evidence="4">
    <location>
        <begin position="32"/>
        <end position="139"/>
    </location>
</feature>
<evidence type="ECO:0000313" key="5">
    <source>
        <dbReference type="EMBL" id="WOG90853.1"/>
    </source>
</evidence>
<comment type="pathway">
    <text evidence="1">Secondary metabolite biosynthesis; terpenoid biosynthesis.</text>
</comment>
<reference evidence="5" key="2">
    <citation type="submission" date="2022-03" db="EMBL/GenBank/DDBJ databases">
        <title>Draft title - Genomic analysis of global carrot germplasm unveils the trajectory of domestication and the origin of high carotenoid orange carrot.</title>
        <authorList>
            <person name="Iorizzo M."/>
            <person name="Ellison S."/>
            <person name="Senalik D."/>
            <person name="Macko-Podgorni A."/>
            <person name="Grzebelus D."/>
            <person name="Bostan H."/>
            <person name="Rolling W."/>
            <person name="Curaba J."/>
            <person name="Simon P."/>
        </authorList>
    </citation>
    <scope>NUCLEOTIDE SEQUENCE</scope>
    <source>
        <tissue evidence="5">Leaf</tissue>
    </source>
</reference>
<keyword evidence="6" id="KW-1185">Reference proteome</keyword>
<dbReference type="GO" id="GO:0016114">
    <property type="term" value="P:terpenoid biosynthetic process"/>
    <property type="evidence" value="ECO:0007669"/>
    <property type="project" value="InterPro"/>
</dbReference>
<name>A0AAF1APY7_DAUCS</name>
<evidence type="ECO:0000256" key="1">
    <source>
        <dbReference type="ARBA" id="ARBA00004721"/>
    </source>
</evidence>
<evidence type="ECO:0000256" key="2">
    <source>
        <dbReference type="ARBA" id="ARBA00022842"/>
    </source>
</evidence>
<dbReference type="InterPro" id="IPR008930">
    <property type="entry name" value="Terpenoid_cyclase/PrenylTrfase"/>
</dbReference>
<accession>A0AAF1APY7</accession>
<dbReference type="InterPro" id="IPR036965">
    <property type="entry name" value="Terpene_synth_N_sf"/>
</dbReference>
<dbReference type="EMBL" id="CP093345">
    <property type="protein sequence ID" value="WOG90853.1"/>
    <property type="molecule type" value="Genomic_DNA"/>
</dbReference>